<reference evidence="2 3" key="1">
    <citation type="submission" date="2023-08" db="EMBL/GenBank/DDBJ databases">
        <title>Black Yeasts Isolated from many extreme environments.</title>
        <authorList>
            <person name="Coleine C."/>
            <person name="Stajich J.E."/>
            <person name="Selbmann L."/>
        </authorList>
    </citation>
    <scope>NUCLEOTIDE SEQUENCE [LARGE SCALE GENOMIC DNA]</scope>
    <source>
        <strain evidence="2 3">CCFEE 536</strain>
    </source>
</reference>
<sequence length="398" mass="44730">LPPLHDAQIRAQAQQQWHPQSRPLRRRSLEAKSQQQRLQDEHRPGPAHPEEPRRRASHRGQSRAKTIRRRAGSRARNRQPDGQDPREGETSHRGRVRRAHGRRGHQARARTSGGEAARRAAGRCDEDRLALLRRLHQQHALPDLVALDVQAAGDDARAARLHPHVPARVRHAAVRQAGRQAVQPAERQRADVGQDRPRHEGRQEQLQPAAAGRVERRAPRAQGAAPGHQLRGVGRPAADLLCAEEQDAARELLRHAQRHGDAGDELPHLLRAERRRARRRAARHGKRCHGRRSRSRRRCRRRRRCVGRHHGRRRRRRRRRLQRSADLLPRRSGAQGPPAPGQHGAQAQGQGGRAGARQSAARAGGRDGACGPARAPVRRGRFPEDAVRLQPGGHPLQL</sequence>
<feature type="compositionally biased region" description="Low complexity" evidence="1">
    <location>
        <begin position="355"/>
        <end position="375"/>
    </location>
</feature>
<gene>
    <name evidence="2" type="ORF">LTR16_004483</name>
</gene>
<feature type="compositionally biased region" description="Low complexity" evidence="1">
    <location>
        <begin position="330"/>
        <end position="348"/>
    </location>
</feature>
<evidence type="ECO:0000313" key="2">
    <source>
        <dbReference type="EMBL" id="KAK5255896.1"/>
    </source>
</evidence>
<keyword evidence="3" id="KW-1185">Reference proteome</keyword>
<dbReference type="EMBL" id="JAVRRA010008807">
    <property type="protein sequence ID" value="KAK5255896.1"/>
    <property type="molecule type" value="Genomic_DNA"/>
</dbReference>
<name>A0ABR0LX67_9PEZI</name>
<feature type="region of interest" description="Disordered" evidence="1">
    <location>
        <begin position="276"/>
        <end position="398"/>
    </location>
</feature>
<organism evidence="2 3">
    <name type="scientific">Cryomyces antarcticus</name>
    <dbReference type="NCBI Taxonomy" id="329879"/>
    <lineage>
        <taxon>Eukaryota</taxon>
        <taxon>Fungi</taxon>
        <taxon>Dikarya</taxon>
        <taxon>Ascomycota</taxon>
        <taxon>Pezizomycotina</taxon>
        <taxon>Dothideomycetes</taxon>
        <taxon>Dothideomycetes incertae sedis</taxon>
        <taxon>Cryomyces</taxon>
    </lineage>
</organism>
<feature type="region of interest" description="Disordered" evidence="1">
    <location>
        <begin position="177"/>
        <end position="232"/>
    </location>
</feature>
<feature type="compositionally biased region" description="Basic and acidic residues" evidence="1">
    <location>
        <begin position="38"/>
        <end position="54"/>
    </location>
</feature>
<feature type="compositionally biased region" description="Basic and acidic residues" evidence="1">
    <location>
        <begin position="186"/>
        <end position="203"/>
    </location>
</feature>
<feature type="compositionally biased region" description="Basic residues" evidence="1">
    <location>
        <begin position="93"/>
        <end position="108"/>
    </location>
</feature>
<dbReference type="Proteomes" id="UP001357485">
    <property type="component" value="Unassembled WGS sequence"/>
</dbReference>
<feature type="region of interest" description="Disordered" evidence="1">
    <location>
        <begin position="1"/>
        <end position="122"/>
    </location>
</feature>
<protein>
    <submittedName>
        <fullName evidence="2">Uncharacterized protein</fullName>
    </submittedName>
</protein>
<feature type="compositionally biased region" description="Basic and acidic residues" evidence="1">
    <location>
        <begin position="78"/>
        <end position="92"/>
    </location>
</feature>
<feature type="non-terminal residue" evidence="2">
    <location>
        <position position="398"/>
    </location>
</feature>
<accession>A0ABR0LX67</accession>
<feature type="non-terminal residue" evidence="2">
    <location>
        <position position="1"/>
    </location>
</feature>
<proteinExistence type="predicted"/>
<feature type="compositionally biased region" description="Basic residues" evidence="1">
    <location>
        <begin position="55"/>
        <end position="77"/>
    </location>
</feature>
<evidence type="ECO:0000313" key="3">
    <source>
        <dbReference type="Proteomes" id="UP001357485"/>
    </source>
</evidence>
<evidence type="ECO:0000256" key="1">
    <source>
        <dbReference type="SAM" id="MobiDB-lite"/>
    </source>
</evidence>
<feature type="compositionally biased region" description="Basic residues" evidence="1">
    <location>
        <begin position="276"/>
        <end position="322"/>
    </location>
</feature>
<comment type="caution">
    <text evidence="2">The sequence shown here is derived from an EMBL/GenBank/DDBJ whole genome shotgun (WGS) entry which is preliminary data.</text>
</comment>